<evidence type="ECO:0000313" key="3">
    <source>
        <dbReference type="Proteomes" id="UP000198614"/>
    </source>
</evidence>
<dbReference type="EMBL" id="FNAX01000029">
    <property type="protein sequence ID" value="SDG78958.1"/>
    <property type="molecule type" value="Genomic_DNA"/>
</dbReference>
<reference evidence="2 3" key="1">
    <citation type="submission" date="2016-10" db="EMBL/GenBank/DDBJ databases">
        <authorList>
            <person name="de Groot N.N."/>
        </authorList>
    </citation>
    <scope>NUCLEOTIDE SEQUENCE [LARGE SCALE GENOMIC DNA]</scope>
    <source>
        <strain evidence="2 3">CGMCC 4.1859</strain>
    </source>
</reference>
<evidence type="ECO:0008006" key="4">
    <source>
        <dbReference type="Google" id="ProtNLM"/>
    </source>
</evidence>
<protein>
    <recommendedName>
        <fullName evidence="4">tRNA nuclease CdiA C-terminal domain-containing protein</fullName>
    </recommendedName>
</protein>
<proteinExistence type="predicted"/>
<name>A0A1G7X426_9ACTN</name>
<sequence>RDSRTAMKETGKALVAWDEWGKNPARAAGAVTFNVLTTVFTGGTGAAASGAGKAGAVAKALSVAGKAGKVIDPMTYVMKGAGAGLSKIGDISKALKGVGNIEIPKLPDNAITLPEGALKLPDGSFHLPEGAAVPEGAVKLPDGNFKLPEHSVALPEGTTKLPTEPGAPAQYLDPHGNVLDGQGNVVHAGQDAPTDIVDKPDTTSGSATSGADNPHTPTPVKEPALVGAGAHTAENAGQHVRLGNSLDDNLADLGRVGDDAGKTTPVVHAGGETPVVHAGEHLPGGHAGDHLPGGHVGDNLPGGHAGDNLPGGTAHEHGPGPSASHEPPHGDSGGGTGHDGPGGGHHEQAPAGGHEGGPGGAADEGAVGSHGGGEHPGTGGGPGGTDGAGTGTHDGPAGWEKPLDETGPLERGGEVEQAVRDQIRGTKVKPGDVEAILDTLAHDPAGREIADTIASGRFKDAPNFSDVISNLSRPSELPGCREQIRLANRLHEAGLTDISFEVKQGGHQIRPGVFTEARTDLDLMARDAGGRTHGWQFKDMTGPDSPADASKVVRNVFKKIGQLTDSHADVQTFVVDTKASMADMESQIGRLQKGYEGKNVQFVIRTPDGEIFVPRDGEFTPEGAW</sequence>
<feature type="compositionally biased region" description="Polar residues" evidence="1">
    <location>
        <begin position="202"/>
        <end position="211"/>
    </location>
</feature>
<feature type="compositionally biased region" description="Gly residues" evidence="1">
    <location>
        <begin position="353"/>
        <end position="392"/>
    </location>
</feature>
<evidence type="ECO:0000313" key="2">
    <source>
        <dbReference type="EMBL" id="SDG78958.1"/>
    </source>
</evidence>
<feature type="non-terminal residue" evidence="2">
    <location>
        <position position="1"/>
    </location>
</feature>
<feature type="region of interest" description="Disordered" evidence="1">
    <location>
        <begin position="253"/>
        <end position="419"/>
    </location>
</feature>
<feature type="compositionally biased region" description="Gly residues" evidence="1">
    <location>
        <begin position="331"/>
        <end position="343"/>
    </location>
</feature>
<gene>
    <name evidence="2" type="ORF">SAMN05216260_12979</name>
</gene>
<dbReference type="Proteomes" id="UP000198614">
    <property type="component" value="Unassembled WGS sequence"/>
</dbReference>
<organism evidence="2 3">
    <name type="scientific">Streptomyces griseoaurantiacus</name>
    <dbReference type="NCBI Taxonomy" id="68213"/>
    <lineage>
        <taxon>Bacteria</taxon>
        <taxon>Bacillati</taxon>
        <taxon>Actinomycetota</taxon>
        <taxon>Actinomycetes</taxon>
        <taxon>Kitasatosporales</taxon>
        <taxon>Streptomycetaceae</taxon>
        <taxon>Streptomyces</taxon>
        <taxon>Streptomyces aurantiacus group</taxon>
    </lineage>
</organism>
<feature type="region of interest" description="Disordered" evidence="1">
    <location>
        <begin position="155"/>
        <end position="223"/>
    </location>
</feature>
<evidence type="ECO:0000256" key="1">
    <source>
        <dbReference type="SAM" id="MobiDB-lite"/>
    </source>
</evidence>
<accession>A0A1G7X426</accession>
<dbReference type="AlphaFoldDB" id="A0A1G7X426"/>